<gene>
    <name evidence="1" type="ORF">KI688_004836</name>
</gene>
<protein>
    <recommendedName>
        <fullName evidence="3">Replication origin-binding protein domain-containing protein</fullName>
    </recommendedName>
</protein>
<name>A0A9P7XMD5_9FUNG</name>
<comment type="caution">
    <text evidence="1">The sequence shown here is derived from an EMBL/GenBank/DDBJ whole genome shotgun (WGS) entry which is preliminary data.</text>
</comment>
<accession>A0A9P7XMD5</accession>
<proteinExistence type="predicted"/>
<evidence type="ECO:0000313" key="1">
    <source>
        <dbReference type="EMBL" id="KAG9063232.1"/>
    </source>
</evidence>
<dbReference type="OrthoDB" id="2373574at2759"/>
<dbReference type="AlphaFoldDB" id="A0A9P7XMD5"/>
<organism evidence="1 2">
    <name type="scientific">Linnemannia hyalina</name>
    <dbReference type="NCBI Taxonomy" id="64524"/>
    <lineage>
        <taxon>Eukaryota</taxon>
        <taxon>Fungi</taxon>
        <taxon>Fungi incertae sedis</taxon>
        <taxon>Mucoromycota</taxon>
        <taxon>Mortierellomycotina</taxon>
        <taxon>Mortierellomycetes</taxon>
        <taxon>Mortierellales</taxon>
        <taxon>Mortierellaceae</taxon>
        <taxon>Linnemannia</taxon>
    </lineage>
</organism>
<dbReference type="InterPro" id="IPR027417">
    <property type="entry name" value="P-loop_NTPase"/>
</dbReference>
<reference evidence="1" key="1">
    <citation type="submission" date="2021-06" db="EMBL/GenBank/DDBJ databases">
        <title>Genome Sequence of Mortierella hyaline Strain SCG-10, a Cold-Adapted, Nitrate-Reducing Fungus Isolated from Soil in Minnesota, USA.</title>
        <authorList>
            <person name="Aldossari N."/>
        </authorList>
    </citation>
    <scope>NUCLEOTIDE SEQUENCE</scope>
    <source>
        <strain evidence="1">SCG-10</strain>
    </source>
</reference>
<dbReference type="EMBL" id="JAHRHY010000017">
    <property type="protein sequence ID" value="KAG9063232.1"/>
    <property type="molecule type" value="Genomic_DNA"/>
</dbReference>
<evidence type="ECO:0008006" key="3">
    <source>
        <dbReference type="Google" id="ProtNLM"/>
    </source>
</evidence>
<keyword evidence="2" id="KW-1185">Reference proteome</keyword>
<dbReference type="Proteomes" id="UP000707451">
    <property type="component" value="Unassembled WGS sequence"/>
</dbReference>
<dbReference type="SUPFAM" id="SSF52540">
    <property type="entry name" value="P-loop containing nucleoside triphosphate hydrolases"/>
    <property type="match status" value="1"/>
</dbReference>
<sequence>MNNMFESTYFKFKGSQDRCHEWSDTNSHEFFVAVDGPFKNEYSSYKDSTTFLKAYDSVPEEERCFFEQIREGKACKEYYDIDWTLASSADECEIKRLEQQVFAAFLRVRNQHAPEFALDDEHCRILSASNSEKLSLHIVIPTYVFENNHQHLKAFFLAFQKFWCSALCDDEDAALLKRIDEGVYSRNRTMRILGSHKSLEPSRSLLRAKWHDPSTLAEDEEFLITAIGPDSIKITSDLQEVAVERAPSTVTRKTREAIQLCLPKHIVGAVRAKFEQTPHAAQFFEMQCYADRPMDFELLRKVQGHCVVCEREHDRENAYLRLAESGAIYLKCYRSSSPGKEVCKRDFALAVEIEAAMALQARHGLTHVDISDDARFLTHFHLAPPHEPLKLEYGQLVKNVSQSPSLLIRCDTGGGKTVCTEKLIEANKNSKFVAITCRRTLANMHEERFIGFENYQDFPGVIAYLCDEEVEIMKSLRCDFIVINNTFQQQKDDKVVLFDDKMKLIAVTKDLLRDGKRVCISSTMSAKLTETLHAMLTEAGFKGVCVTKNTPESVKRDISKNINTTMADLDYFIHTPTISVGVDYNVKDHVDYVIGTFSTHSEVDVETCMQMMRRVRHVKSNTYLVYADATTRNLPASAPEVKNWICNHLDIVTGRVRMSPTLKLTLDDNSRLAMPDDLYHRMYCHVRAKKNLSLNDFRSRLIQRMSQAGCIVTGKSDKLPLDSPIIADLKAKEEEITAALHQQTADADPLSPDKFEELSRGTQELDAGQRASMHKFALVRTYGVQDHSIVTVEWVGMFDKADEREWFKNLTALSRKGGASLQSCLALVKQCEDIGLDYSLRGAPTTAEAHSRIDSTQFVKLDYVVGILIACGFEDTFPTNEVLAEDLKSRIDEIWGWAGLERNMSQICTTLKKKRPTHNNWTFKNKLKFINTVLHAVLGARISGTNNRRSRYRLNHTSSVGSAENSPLRR</sequence>
<evidence type="ECO:0000313" key="2">
    <source>
        <dbReference type="Proteomes" id="UP000707451"/>
    </source>
</evidence>